<accession>A0ACD1H701</accession>
<keyword evidence="1" id="KW-0489">Methyltransferase</keyword>
<reference evidence="1" key="1">
    <citation type="submission" date="2018-02" db="EMBL/GenBank/DDBJ databases">
        <title>The genomes of Aspergillus section Nigri reveals drivers in fungal speciation.</title>
        <authorList>
            <consortium name="DOE Joint Genome Institute"/>
            <person name="Vesth T.C."/>
            <person name="Nybo J."/>
            <person name="Theobald S."/>
            <person name="Brandl J."/>
            <person name="Frisvad J.C."/>
            <person name="Nielsen K.F."/>
            <person name="Lyhne E.K."/>
            <person name="Kogle M.E."/>
            <person name="Kuo A."/>
            <person name="Riley R."/>
            <person name="Clum A."/>
            <person name="Nolan M."/>
            <person name="Lipzen A."/>
            <person name="Salamov A."/>
            <person name="Henrissat B."/>
            <person name="Wiebenga A."/>
            <person name="De vries R.P."/>
            <person name="Grigoriev I.V."/>
            <person name="Mortensen U.H."/>
            <person name="Andersen M.R."/>
            <person name="Baker S.E."/>
        </authorList>
    </citation>
    <scope>NUCLEOTIDE SEQUENCE</scope>
    <source>
        <strain evidence="1">CBS 121060</strain>
    </source>
</reference>
<evidence type="ECO:0000313" key="1">
    <source>
        <dbReference type="EMBL" id="RAH69529.1"/>
    </source>
</evidence>
<dbReference type="EMBL" id="KZ824960">
    <property type="protein sequence ID" value="RAH69529.1"/>
    <property type="molecule type" value="Genomic_DNA"/>
</dbReference>
<protein>
    <submittedName>
        <fullName evidence="1">S-adenosyl-L-methionine-dependent methyltransferase</fullName>
    </submittedName>
</protein>
<name>A0ACD1H701_9EURO</name>
<organism evidence="1 2">
    <name type="scientific">Aspergillus aculeatinus CBS 121060</name>
    <dbReference type="NCBI Taxonomy" id="1448322"/>
    <lineage>
        <taxon>Eukaryota</taxon>
        <taxon>Fungi</taxon>
        <taxon>Dikarya</taxon>
        <taxon>Ascomycota</taxon>
        <taxon>Pezizomycotina</taxon>
        <taxon>Eurotiomycetes</taxon>
        <taxon>Eurotiomycetidae</taxon>
        <taxon>Eurotiales</taxon>
        <taxon>Aspergillaceae</taxon>
        <taxon>Aspergillus</taxon>
        <taxon>Aspergillus subgen. Circumdati</taxon>
    </lineage>
</organism>
<evidence type="ECO:0000313" key="2">
    <source>
        <dbReference type="Proteomes" id="UP000249661"/>
    </source>
</evidence>
<keyword evidence="2" id="KW-1185">Reference proteome</keyword>
<keyword evidence="1" id="KW-0808">Transferase</keyword>
<sequence length="456" mass="49312">MAHSSLATMQTMATTETQTLLTRLTAVSQQVPEDPAVSATETQALLASLAALRQQVPEDDDLRRQLSRALSQALVAVERPLETVHRLSFAPLQLTMTKVGIDLNLFEILVSRGESMSLVELTQATGADPVLIARILRYLAAFHLLAETGVDRFQATPATQALTVPGFAAGIKHHFEVQLPAWAALPAFLAAANYQNPSDRERTAFQQAHQTDQTVFAWFMGGSAPPRLFEEFSLWMSAQRVGQPIWLDVFPLERLLTSATAAKTTAPTTPTATNLVATSASPSLPPPPVFVDIGGGVGHQCVELLKRLPQLHGRVVLEDLAPVVAQALPHAGFERRAHDFWTPQPVVGAGFYYLRNVLHDYPDEQCVRLLGLQRAAMGAGSVVLVDEIVCPARGAGPAVVDMDITLLACLAAQERTLAHWTRLFRAAGLALVEVVPYVTEGGHSVMVLERLAEGDV</sequence>
<dbReference type="Proteomes" id="UP000249661">
    <property type="component" value="Unassembled WGS sequence"/>
</dbReference>
<gene>
    <name evidence="1" type="ORF">BO66DRAFT_453119</name>
</gene>
<proteinExistence type="predicted"/>